<reference evidence="3 4" key="1">
    <citation type="submission" date="2024-01" db="EMBL/GenBank/DDBJ databases">
        <title>The genome of the rayed Mediterranean limpet Patella caerulea (Linnaeus, 1758).</title>
        <authorList>
            <person name="Anh-Thu Weber A."/>
            <person name="Halstead-Nussloch G."/>
        </authorList>
    </citation>
    <scope>NUCLEOTIDE SEQUENCE [LARGE SCALE GENOMIC DNA]</scope>
    <source>
        <strain evidence="3">AATW-2023a</strain>
        <tissue evidence="3">Whole specimen</tissue>
    </source>
</reference>
<dbReference type="EMBL" id="JAZGQO010000008">
    <property type="protein sequence ID" value="KAK6180059.1"/>
    <property type="molecule type" value="Genomic_DNA"/>
</dbReference>
<evidence type="ECO:0000313" key="3">
    <source>
        <dbReference type="EMBL" id="KAK6180059.1"/>
    </source>
</evidence>
<protein>
    <recommendedName>
        <fullName evidence="5">Epidermal growth factor receptor substrate 15-like 1</fullName>
    </recommendedName>
</protein>
<dbReference type="PANTHER" id="PTHR11216">
    <property type="entry name" value="EH DOMAIN"/>
    <property type="match status" value="1"/>
</dbReference>
<feature type="compositionally biased region" description="Polar residues" evidence="2">
    <location>
        <begin position="243"/>
        <end position="253"/>
    </location>
</feature>
<keyword evidence="1" id="KW-0175">Coiled coil</keyword>
<dbReference type="Proteomes" id="UP001347796">
    <property type="component" value="Unassembled WGS sequence"/>
</dbReference>
<evidence type="ECO:0000313" key="4">
    <source>
        <dbReference type="Proteomes" id="UP001347796"/>
    </source>
</evidence>
<dbReference type="Gene3D" id="1.10.287.1490">
    <property type="match status" value="1"/>
</dbReference>
<evidence type="ECO:0008006" key="5">
    <source>
        <dbReference type="Google" id="ProtNLM"/>
    </source>
</evidence>
<comment type="caution">
    <text evidence="3">The sequence shown here is derived from an EMBL/GenBank/DDBJ whole genome shotgun (WGS) entry which is preliminary data.</text>
</comment>
<proteinExistence type="predicted"/>
<gene>
    <name evidence="3" type="ORF">SNE40_012276</name>
</gene>
<dbReference type="AlphaFoldDB" id="A0AAN8PN14"/>
<keyword evidence="4" id="KW-1185">Reference proteome</keyword>
<dbReference type="GO" id="GO:0006897">
    <property type="term" value="P:endocytosis"/>
    <property type="evidence" value="ECO:0007669"/>
    <property type="project" value="TreeGrafter"/>
</dbReference>
<name>A0AAN8PN14_PATCE</name>
<feature type="compositionally biased region" description="Pro residues" evidence="2">
    <location>
        <begin position="339"/>
        <end position="349"/>
    </location>
</feature>
<feature type="region of interest" description="Disordered" evidence="2">
    <location>
        <begin position="210"/>
        <end position="436"/>
    </location>
</feature>
<accession>A0AAN8PN14</accession>
<dbReference type="GO" id="GO:0030132">
    <property type="term" value="C:clathrin coat of coated pit"/>
    <property type="evidence" value="ECO:0007669"/>
    <property type="project" value="TreeGrafter"/>
</dbReference>
<feature type="compositionally biased region" description="Polar residues" evidence="2">
    <location>
        <begin position="210"/>
        <end position="228"/>
    </location>
</feature>
<organism evidence="3 4">
    <name type="scientific">Patella caerulea</name>
    <name type="common">Rayed Mediterranean limpet</name>
    <dbReference type="NCBI Taxonomy" id="87958"/>
    <lineage>
        <taxon>Eukaryota</taxon>
        <taxon>Metazoa</taxon>
        <taxon>Spiralia</taxon>
        <taxon>Lophotrochozoa</taxon>
        <taxon>Mollusca</taxon>
        <taxon>Gastropoda</taxon>
        <taxon>Patellogastropoda</taxon>
        <taxon>Patelloidea</taxon>
        <taxon>Patellidae</taxon>
        <taxon>Patella</taxon>
    </lineage>
</organism>
<evidence type="ECO:0000256" key="1">
    <source>
        <dbReference type="SAM" id="Coils"/>
    </source>
</evidence>
<feature type="compositionally biased region" description="Polar residues" evidence="2">
    <location>
        <begin position="284"/>
        <end position="295"/>
    </location>
</feature>
<dbReference type="GO" id="GO:0045296">
    <property type="term" value="F:cadherin binding"/>
    <property type="evidence" value="ECO:0007669"/>
    <property type="project" value="TreeGrafter"/>
</dbReference>
<dbReference type="PANTHER" id="PTHR11216:SF176">
    <property type="entry name" value="EPIDERMAL GROWTH FACTOR RECEPTOR PATHWAY SUBSTRATE CLONE 15, ISOFORM A"/>
    <property type="match status" value="1"/>
</dbReference>
<feature type="compositionally biased region" description="Basic and acidic residues" evidence="2">
    <location>
        <begin position="230"/>
        <end position="241"/>
    </location>
</feature>
<dbReference type="GO" id="GO:0016197">
    <property type="term" value="P:endosomal transport"/>
    <property type="evidence" value="ECO:0007669"/>
    <property type="project" value="TreeGrafter"/>
</dbReference>
<feature type="coiled-coil region" evidence="1">
    <location>
        <begin position="26"/>
        <end position="177"/>
    </location>
</feature>
<sequence length="436" mass="47697">MSISIQDGTNAGPYSHVADFSAIKELDSITKEIDDIKKDKMQVERDKAQKEADIKIRQGEVQMQQKEFDAMTSTLHQLEHQKKEAQKRLDELDDKKSNLEINVKDMREKCDAEQGEGQEEELSNLKIELNRLRDEEVRLEQTVESSRQQLESLVKSNTDLQIQLKQTKAKVQHLQDQHRALSGSIGGYTSQLNGGDTLSGFSSDIDTLSSRATAGSPVSTISNFSTSGLDDFKEDPFKGKDPFNNSVEQSDPFQNEDPFKGSDPFKSEQFTADPFGSDDPFKNTGFNTVQQNDPFGSSDPFGSAFPSSPAKKKPTDIDGFGGGFGMSPTASKKPSQKKMPPPRPAPPKGRSPAASPMKPKVDPFPGFGSDPFAGNDPFASSTEGGKSDGFANFAEFSPSKFDINDAWSGTSPSKTNSTVSQQLNFTSSTENEETEA</sequence>
<feature type="compositionally biased region" description="Polar residues" evidence="2">
    <location>
        <begin position="407"/>
        <end position="425"/>
    </location>
</feature>
<evidence type="ECO:0000256" key="2">
    <source>
        <dbReference type="SAM" id="MobiDB-lite"/>
    </source>
</evidence>
<feature type="compositionally biased region" description="Basic and acidic residues" evidence="2">
    <location>
        <begin position="257"/>
        <end position="266"/>
    </location>
</feature>